<dbReference type="EMBL" id="JAUCGQ010000001">
    <property type="protein sequence ID" value="MDM7855734.1"/>
    <property type="molecule type" value="Genomic_DNA"/>
</dbReference>
<dbReference type="Proteomes" id="UP001529338">
    <property type="component" value="Unassembled WGS sequence"/>
</dbReference>
<sequence>MADRQANRELRRHHTEWWVVCAWASIAVLVAVGLMAASGFGA</sequence>
<gene>
    <name evidence="2" type="ORF">QRT04_12410</name>
</gene>
<organism evidence="2 3">
    <name type="scientific">Cellulomonas alba</name>
    <dbReference type="NCBI Taxonomy" id="3053467"/>
    <lineage>
        <taxon>Bacteria</taxon>
        <taxon>Bacillati</taxon>
        <taxon>Actinomycetota</taxon>
        <taxon>Actinomycetes</taxon>
        <taxon>Micrococcales</taxon>
        <taxon>Cellulomonadaceae</taxon>
        <taxon>Cellulomonas</taxon>
    </lineage>
</organism>
<accession>A0ABT7SJK2</accession>
<keyword evidence="3" id="KW-1185">Reference proteome</keyword>
<comment type="caution">
    <text evidence="2">The sequence shown here is derived from an EMBL/GenBank/DDBJ whole genome shotgun (WGS) entry which is preliminary data.</text>
</comment>
<reference evidence="2 3" key="1">
    <citation type="submission" date="2023-06" db="EMBL/GenBank/DDBJ databases">
        <title>Cellulomonas sp. MW4 Whole genome sequence.</title>
        <authorList>
            <person name="Park S."/>
        </authorList>
    </citation>
    <scope>NUCLEOTIDE SEQUENCE [LARGE SCALE GENOMIC DNA]</scope>
    <source>
        <strain evidence="2 3">MW4</strain>
    </source>
</reference>
<keyword evidence="1" id="KW-0472">Membrane</keyword>
<protein>
    <submittedName>
        <fullName evidence="2">Molybdopterin oxidoreductase</fullName>
    </submittedName>
</protein>
<evidence type="ECO:0000256" key="1">
    <source>
        <dbReference type="SAM" id="Phobius"/>
    </source>
</evidence>
<name>A0ABT7SJK2_9CELL</name>
<keyword evidence="1" id="KW-1133">Transmembrane helix</keyword>
<dbReference type="RefSeq" id="WP_289455594.1">
    <property type="nucleotide sequence ID" value="NZ_JAUCGQ010000001.1"/>
</dbReference>
<evidence type="ECO:0000313" key="3">
    <source>
        <dbReference type="Proteomes" id="UP001529338"/>
    </source>
</evidence>
<evidence type="ECO:0000313" key="2">
    <source>
        <dbReference type="EMBL" id="MDM7855734.1"/>
    </source>
</evidence>
<proteinExistence type="predicted"/>
<feature type="transmembrane region" description="Helical" evidence="1">
    <location>
        <begin position="17"/>
        <end position="40"/>
    </location>
</feature>
<keyword evidence="1" id="KW-0812">Transmembrane</keyword>